<keyword evidence="2" id="KW-1185">Reference proteome</keyword>
<gene>
    <name evidence="1" type="ORF">Pmani_012483</name>
</gene>
<comment type="caution">
    <text evidence="1">The sequence shown here is derived from an EMBL/GenBank/DDBJ whole genome shotgun (WGS) entry which is preliminary data.</text>
</comment>
<protein>
    <submittedName>
        <fullName evidence="1">Uncharacterized protein</fullName>
    </submittedName>
</protein>
<reference evidence="1" key="1">
    <citation type="submission" date="2023-11" db="EMBL/GenBank/DDBJ databases">
        <title>Genome assemblies of two species of porcelain crab, Petrolisthes cinctipes and Petrolisthes manimaculis (Anomura: Porcellanidae).</title>
        <authorList>
            <person name="Angst P."/>
        </authorList>
    </citation>
    <scope>NUCLEOTIDE SEQUENCE</scope>
    <source>
        <strain evidence="1">PB745_02</strain>
        <tissue evidence="1">Gill</tissue>
    </source>
</reference>
<dbReference type="AlphaFoldDB" id="A0AAE1UF15"/>
<accession>A0AAE1UF15</accession>
<dbReference type="Proteomes" id="UP001292094">
    <property type="component" value="Unassembled WGS sequence"/>
</dbReference>
<organism evidence="1 2">
    <name type="scientific">Petrolisthes manimaculis</name>
    <dbReference type="NCBI Taxonomy" id="1843537"/>
    <lineage>
        <taxon>Eukaryota</taxon>
        <taxon>Metazoa</taxon>
        <taxon>Ecdysozoa</taxon>
        <taxon>Arthropoda</taxon>
        <taxon>Crustacea</taxon>
        <taxon>Multicrustacea</taxon>
        <taxon>Malacostraca</taxon>
        <taxon>Eumalacostraca</taxon>
        <taxon>Eucarida</taxon>
        <taxon>Decapoda</taxon>
        <taxon>Pleocyemata</taxon>
        <taxon>Anomura</taxon>
        <taxon>Galatheoidea</taxon>
        <taxon>Porcellanidae</taxon>
        <taxon>Petrolisthes</taxon>
    </lineage>
</organism>
<proteinExistence type="predicted"/>
<sequence>MDKLEAAADAPDGAMSVDVKKDVVKDYWKNFNIKHSIWFVKDAWGEVTQSCLNGTWKKLCPDLTNSFKGFNVDERLSKTKLECVQFAKRVGFTSHEEELTAEELDELEAQCQREVEEEATVTAPEKLYL</sequence>
<evidence type="ECO:0000313" key="1">
    <source>
        <dbReference type="EMBL" id="KAK4316354.1"/>
    </source>
</evidence>
<evidence type="ECO:0000313" key="2">
    <source>
        <dbReference type="Proteomes" id="UP001292094"/>
    </source>
</evidence>
<dbReference type="EMBL" id="JAWZYT010001027">
    <property type="protein sequence ID" value="KAK4316354.1"/>
    <property type="molecule type" value="Genomic_DNA"/>
</dbReference>
<name>A0AAE1UF15_9EUCA</name>